<dbReference type="SUPFAM" id="SSF109885">
    <property type="entry name" value="I/LWEQ domain"/>
    <property type="match status" value="1"/>
</dbReference>
<dbReference type="InterPro" id="IPR035964">
    <property type="entry name" value="I/LWEQ_dom_sf"/>
</dbReference>
<dbReference type="GO" id="GO:0030136">
    <property type="term" value="C:clathrin-coated vesicle"/>
    <property type="evidence" value="ECO:0007669"/>
    <property type="project" value="TreeGrafter"/>
</dbReference>
<evidence type="ECO:0000313" key="12">
    <source>
        <dbReference type="Proteomes" id="UP000265100"/>
    </source>
</evidence>
<evidence type="ECO:0000256" key="3">
    <source>
        <dbReference type="ARBA" id="ARBA00022490"/>
    </source>
</evidence>
<dbReference type="InterPro" id="IPR013809">
    <property type="entry name" value="ENTH"/>
</dbReference>
<dbReference type="Gene3D" id="1.25.40.90">
    <property type="match status" value="1"/>
</dbReference>
<dbReference type="GO" id="GO:0030100">
    <property type="term" value="P:regulation of endocytosis"/>
    <property type="evidence" value="ECO:0007669"/>
    <property type="project" value="UniProtKB-ARBA"/>
</dbReference>
<dbReference type="GO" id="GO:0035615">
    <property type="term" value="F:clathrin adaptor activity"/>
    <property type="evidence" value="ECO:0007669"/>
    <property type="project" value="TreeGrafter"/>
</dbReference>
<dbReference type="GO" id="GO:0007015">
    <property type="term" value="P:actin filament organization"/>
    <property type="evidence" value="ECO:0007669"/>
    <property type="project" value="TreeGrafter"/>
</dbReference>
<proteinExistence type="inferred from homology"/>
<evidence type="ECO:0000256" key="7">
    <source>
        <dbReference type="ARBA" id="ARBA00023203"/>
    </source>
</evidence>
<dbReference type="GO" id="GO:0043325">
    <property type="term" value="F:phosphatidylinositol-3,4-bisphosphate binding"/>
    <property type="evidence" value="ECO:0007669"/>
    <property type="project" value="TreeGrafter"/>
</dbReference>
<dbReference type="PROSITE" id="PS50945">
    <property type="entry name" value="I_LWEQ"/>
    <property type="match status" value="1"/>
</dbReference>
<evidence type="ECO:0000256" key="5">
    <source>
        <dbReference type="ARBA" id="ARBA00023054"/>
    </source>
</evidence>
<evidence type="ECO:0000256" key="1">
    <source>
        <dbReference type="ARBA" id="ARBA00004156"/>
    </source>
</evidence>
<dbReference type="GO" id="GO:0051050">
    <property type="term" value="P:positive regulation of transport"/>
    <property type="evidence" value="ECO:0007669"/>
    <property type="project" value="UniProtKB-ARBA"/>
</dbReference>
<dbReference type="PANTHER" id="PTHR10407:SF14">
    <property type="entry name" value="HUNTINGTIN-INTERACTING PROTEIN 1"/>
    <property type="match status" value="1"/>
</dbReference>
<comment type="subcellular location">
    <subcellularLocation>
        <location evidence="1">Cytoplasmic vesicle membrane</location>
    </subcellularLocation>
</comment>
<dbReference type="FunFam" id="1.20.1410.10:FF:000002">
    <property type="entry name" value="Huntingtin interacting protein 1"/>
    <property type="match status" value="1"/>
</dbReference>
<dbReference type="Proteomes" id="UP000265100">
    <property type="component" value="Chromosome 14"/>
</dbReference>
<dbReference type="SMART" id="SM00307">
    <property type="entry name" value="ILWEQ"/>
    <property type="match status" value="1"/>
</dbReference>
<dbReference type="FunFam" id="1.20.5.1700:FF:000002">
    <property type="entry name" value="Huntingtin interacting protein 1"/>
    <property type="match status" value="1"/>
</dbReference>
<evidence type="ECO:0000313" key="11">
    <source>
        <dbReference type="Ensembl" id="ENSACLP00000076303.1"/>
    </source>
</evidence>
<organism evidence="11 12">
    <name type="scientific">Astatotilapia calliptera</name>
    <name type="common">Eastern happy</name>
    <name type="synonym">Chromis callipterus</name>
    <dbReference type="NCBI Taxonomy" id="8154"/>
    <lineage>
        <taxon>Eukaryota</taxon>
        <taxon>Metazoa</taxon>
        <taxon>Chordata</taxon>
        <taxon>Craniata</taxon>
        <taxon>Vertebrata</taxon>
        <taxon>Euteleostomi</taxon>
        <taxon>Actinopterygii</taxon>
        <taxon>Neopterygii</taxon>
        <taxon>Teleostei</taxon>
        <taxon>Neoteleostei</taxon>
        <taxon>Acanthomorphata</taxon>
        <taxon>Ovalentaria</taxon>
        <taxon>Cichlomorphae</taxon>
        <taxon>Cichliformes</taxon>
        <taxon>Cichlidae</taxon>
        <taxon>African cichlids</taxon>
        <taxon>Pseudocrenilabrinae</taxon>
        <taxon>Haplochromini</taxon>
        <taxon>Astatotilapia</taxon>
    </lineage>
</organism>
<name>A0AAX7V1H4_ASTCA</name>
<dbReference type="GO" id="GO:0030659">
    <property type="term" value="C:cytoplasmic vesicle membrane"/>
    <property type="evidence" value="ECO:0007669"/>
    <property type="project" value="UniProtKB-SubCell"/>
</dbReference>
<keyword evidence="3" id="KW-0963">Cytoplasm</keyword>
<keyword evidence="4" id="KW-0254">Endocytosis</keyword>
<dbReference type="PANTHER" id="PTHR10407">
    <property type="entry name" value="HUNTINGTIN INTERACTING PROTEIN 1"/>
    <property type="match status" value="1"/>
</dbReference>
<accession>A0AAX7V1H4</accession>
<reference evidence="11" key="3">
    <citation type="submission" date="2025-09" db="UniProtKB">
        <authorList>
            <consortium name="Ensembl"/>
        </authorList>
    </citation>
    <scope>IDENTIFICATION</scope>
</reference>
<evidence type="ECO:0000259" key="10">
    <source>
        <dbReference type="PROSITE" id="PS50945"/>
    </source>
</evidence>
<dbReference type="SMART" id="SM00273">
    <property type="entry name" value="ENTH"/>
    <property type="match status" value="1"/>
</dbReference>
<protein>
    <recommendedName>
        <fullName evidence="10">I/LWEQ domain-containing protein</fullName>
    </recommendedName>
</protein>
<dbReference type="Ensembl" id="ENSACLT00000091006.1">
    <property type="protein sequence ID" value="ENSACLP00000076303.1"/>
    <property type="gene ID" value="ENSACLG00000007088.2"/>
</dbReference>
<dbReference type="GO" id="GO:0051015">
    <property type="term" value="F:actin filament binding"/>
    <property type="evidence" value="ECO:0007669"/>
    <property type="project" value="TreeGrafter"/>
</dbReference>
<dbReference type="Pfam" id="PF07651">
    <property type="entry name" value="ANTH"/>
    <property type="match status" value="2"/>
</dbReference>
<dbReference type="SUPFAM" id="SSF48464">
    <property type="entry name" value="ENTH/VHS domain"/>
    <property type="match status" value="1"/>
</dbReference>
<dbReference type="GO" id="GO:0051130">
    <property type="term" value="P:positive regulation of cellular component organization"/>
    <property type="evidence" value="ECO:0007669"/>
    <property type="project" value="UniProtKB-ARBA"/>
</dbReference>
<reference evidence="11" key="2">
    <citation type="submission" date="2025-08" db="UniProtKB">
        <authorList>
            <consortium name="Ensembl"/>
        </authorList>
    </citation>
    <scope>IDENTIFICATION</scope>
</reference>
<dbReference type="GO" id="GO:0030864">
    <property type="term" value="C:cortical actin cytoskeleton"/>
    <property type="evidence" value="ECO:0007669"/>
    <property type="project" value="TreeGrafter"/>
</dbReference>
<comment type="similarity">
    <text evidence="2">Belongs to the SLA2 family.</text>
</comment>
<reference evidence="11" key="1">
    <citation type="submission" date="2018-05" db="EMBL/GenBank/DDBJ databases">
        <authorList>
            <person name="Datahose"/>
        </authorList>
    </citation>
    <scope>NUCLEOTIDE SEQUENCE</scope>
</reference>
<dbReference type="GeneTree" id="ENSGT00940000153594"/>
<dbReference type="Gene3D" id="6.10.250.920">
    <property type="match status" value="1"/>
</dbReference>
<keyword evidence="6" id="KW-0472">Membrane</keyword>
<dbReference type="GO" id="GO:0032051">
    <property type="term" value="F:clathrin light chain binding"/>
    <property type="evidence" value="ECO:0007669"/>
    <property type="project" value="TreeGrafter"/>
</dbReference>
<evidence type="ECO:0000256" key="9">
    <source>
        <dbReference type="SAM" id="Coils"/>
    </source>
</evidence>
<dbReference type="InterPro" id="IPR011417">
    <property type="entry name" value="ANTH_dom"/>
</dbReference>
<keyword evidence="5 9" id="KW-0175">Coiled coil</keyword>
<evidence type="ECO:0000256" key="4">
    <source>
        <dbReference type="ARBA" id="ARBA00022583"/>
    </source>
</evidence>
<dbReference type="Pfam" id="PF16515">
    <property type="entry name" value="HIP1_clath_bdg"/>
    <property type="match status" value="1"/>
</dbReference>
<dbReference type="Gene3D" id="1.20.5.1700">
    <property type="match status" value="1"/>
</dbReference>
<dbReference type="GO" id="GO:0048268">
    <property type="term" value="P:clathrin coat assembly"/>
    <property type="evidence" value="ECO:0007669"/>
    <property type="project" value="TreeGrafter"/>
</dbReference>
<dbReference type="Gene3D" id="1.20.1410.10">
    <property type="entry name" value="I/LWEQ domain"/>
    <property type="match status" value="1"/>
</dbReference>
<dbReference type="InterPro" id="IPR002558">
    <property type="entry name" value="ILWEQ_dom"/>
</dbReference>
<dbReference type="InterPro" id="IPR030224">
    <property type="entry name" value="Sla2_fam"/>
</dbReference>
<evidence type="ECO:0000256" key="6">
    <source>
        <dbReference type="ARBA" id="ARBA00023136"/>
    </source>
</evidence>
<dbReference type="GO" id="GO:0080025">
    <property type="term" value="F:phosphatidylinositol-3,5-bisphosphate binding"/>
    <property type="evidence" value="ECO:0007669"/>
    <property type="project" value="TreeGrafter"/>
</dbReference>
<dbReference type="AlphaFoldDB" id="A0AAX7V1H4"/>
<dbReference type="InterPro" id="IPR008942">
    <property type="entry name" value="ENTH_VHS"/>
</dbReference>
<evidence type="ECO:0000256" key="8">
    <source>
        <dbReference type="ARBA" id="ARBA00023329"/>
    </source>
</evidence>
<keyword evidence="7" id="KW-0009">Actin-binding</keyword>
<gene>
    <name evidence="11" type="primary">HIP1</name>
</gene>
<dbReference type="InterPro" id="IPR032422">
    <property type="entry name" value="HIP1_clath-bd"/>
</dbReference>
<dbReference type="Pfam" id="PF01608">
    <property type="entry name" value="I_LWEQ"/>
    <property type="match status" value="1"/>
</dbReference>
<sequence length="884" mass="97677">FLLCSINKAINTQEVAVKEKHARNILTLCKGAHTFWAAVNRLPLSSNAVLCWKFCHVFHKLLRDGHPNVRKHENFGHLSEGYGKLCSIYLKLLITKMEFHIKVSCSLDMSRSVSVTAAGQCRLAPLIQVILDCSHLYDYTVKLLFKLHSCLPADTLQGHRDRFQEQFKKLKSLFYRSSNLQYFKRLIQIPQLPENPPNFLRASALSEHISPVVVIPAESSSPESEHVVETDDLVKTASGRLCQALRGRVNELEAELAEQSHLRLQAVGESEFLKAELDDLRRVREDTEKEQRSLTEIERKAQANEQRYTKLKEKYTELVQSHADLLRKNAEVTRQMTVARAAQDEVEAVRKEMQEKLAALESEKAELVQSLSKVEAELAARGEELERVQSSLVTERESRVKSAETLQNQLNEKVMNSNISPCKLLNFSHFKSSTWETRAALSVQIAMFVSLTVCVCPQESREQALESQLAAARWASLQGAVEEAEKIIQDSLAQIDDPAHISCTSSADYLASRCQASLECMERLNSTRVAFLLVRAVTQSGHLVGDTIVQGSATSHMVPVEQADALSESVKVCGAEALALLGLMKQQDGLAAADSGKLKAALEAVLATAEKLRPQGLELQQGELGDLVEQEMAATSAAVESAAARIEEMLNNSRAVDTGIKMEVNERILASCTELMQAIKELILSSKDLQRDIVESGRGAASMKEFYAKNSRWTEGLISASKAVGWGATVMVDAADLVVQGKGKFEELMVCSHEIAASTAQLVAASKVKADKDSTKLHRLQQASRGVTQATAAVVASTKSGKSQIEETDTMDFSSMTLTQIKRQEMDAQVSEQPTVLIKSGGDRNFIREAFHKVPFIGRGVKIVSPFWPQNNHKVLFLTSEPLG</sequence>
<dbReference type="GO" id="GO:0098793">
    <property type="term" value="C:presynapse"/>
    <property type="evidence" value="ECO:0007669"/>
    <property type="project" value="TreeGrafter"/>
</dbReference>
<keyword evidence="12" id="KW-1185">Reference proteome</keyword>
<evidence type="ECO:0000256" key="2">
    <source>
        <dbReference type="ARBA" id="ARBA00010135"/>
    </source>
</evidence>
<feature type="domain" description="I/LWEQ" evidence="10">
    <location>
        <begin position="616"/>
        <end position="855"/>
    </location>
</feature>
<keyword evidence="8" id="KW-0968">Cytoplasmic vesicle</keyword>
<feature type="coiled-coil region" evidence="9">
    <location>
        <begin position="242"/>
        <end position="314"/>
    </location>
</feature>
<feature type="coiled-coil region" evidence="9">
    <location>
        <begin position="339"/>
        <end position="377"/>
    </location>
</feature>
<dbReference type="GO" id="GO:0006897">
    <property type="term" value="P:endocytosis"/>
    <property type="evidence" value="ECO:0007669"/>
    <property type="project" value="UniProtKB-KW"/>
</dbReference>